<keyword evidence="5" id="KW-0378">Hydrolase</keyword>
<evidence type="ECO:0000259" key="4">
    <source>
        <dbReference type="PROSITE" id="PS50893"/>
    </source>
</evidence>
<reference evidence="5 6" key="1">
    <citation type="journal article" date="2016" name="Mol. Biol. Evol.">
        <title>Comparative Genomics of Early-Diverging Mushroom-Forming Fungi Provides Insights into the Origins of Lignocellulose Decay Capabilities.</title>
        <authorList>
            <person name="Nagy L.G."/>
            <person name="Riley R."/>
            <person name="Tritt A."/>
            <person name="Adam C."/>
            <person name="Daum C."/>
            <person name="Floudas D."/>
            <person name="Sun H."/>
            <person name="Yadav J.S."/>
            <person name="Pangilinan J."/>
            <person name="Larsson K.H."/>
            <person name="Matsuura K."/>
            <person name="Barry K."/>
            <person name="Labutti K."/>
            <person name="Kuo R."/>
            <person name="Ohm R.A."/>
            <person name="Bhattacharya S.S."/>
            <person name="Shirouzu T."/>
            <person name="Yoshinaga Y."/>
            <person name="Martin F.M."/>
            <person name="Grigoriev I.V."/>
            <person name="Hibbett D.S."/>
        </authorList>
    </citation>
    <scope>NUCLEOTIDE SEQUENCE [LARGE SCALE GENOMIC DNA]</scope>
    <source>
        <strain evidence="5 6">CBS 109695</strain>
    </source>
</reference>
<dbReference type="SUPFAM" id="SSF52540">
    <property type="entry name" value="P-loop containing nucleoside triphosphate hydrolases"/>
    <property type="match status" value="1"/>
</dbReference>
<dbReference type="PROSITE" id="PS00211">
    <property type="entry name" value="ABC_TRANSPORTER_1"/>
    <property type="match status" value="1"/>
</dbReference>
<dbReference type="OrthoDB" id="6500128at2759"/>
<dbReference type="SMART" id="SM00382">
    <property type="entry name" value="AAA"/>
    <property type="match status" value="1"/>
</dbReference>
<dbReference type="AlphaFoldDB" id="A0A166BWQ5"/>
<dbReference type="InterPro" id="IPR039421">
    <property type="entry name" value="Type_1_exporter"/>
</dbReference>
<dbReference type="PROSITE" id="PS50893">
    <property type="entry name" value="ABC_TRANSPORTER_2"/>
    <property type="match status" value="1"/>
</dbReference>
<dbReference type="STRING" id="436010.A0A166BWQ5"/>
<dbReference type="InterPro" id="IPR003439">
    <property type="entry name" value="ABC_transporter-like_ATP-bd"/>
</dbReference>
<protein>
    <submittedName>
        <fullName evidence="5">P-loop containing nucleoside triphosphate hydrolase protein</fullName>
    </submittedName>
</protein>
<dbReference type="GO" id="GO:0034040">
    <property type="term" value="F:ATPase-coupled lipid transmembrane transporter activity"/>
    <property type="evidence" value="ECO:0007669"/>
    <property type="project" value="TreeGrafter"/>
</dbReference>
<dbReference type="Gene3D" id="3.40.50.300">
    <property type="entry name" value="P-loop containing nucleotide triphosphate hydrolases"/>
    <property type="match status" value="1"/>
</dbReference>
<evidence type="ECO:0000256" key="1">
    <source>
        <dbReference type="ARBA" id="ARBA00022741"/>
    </source>
</evidence>
<dbReference type="EMBL" id="KV417638">
    <property type="protein sequence ID" value="KZP13051.1"/>
    <property type="molecule type" value="Genomic_DNA"/>
</dbReference>
<dbReference type="InterPro" id="IPR003593">
    <property type="entry name" value="AAA+_ATPase"/>
</dbReference>
<keyword evidence="6" id="KW-1185">Reference proteome</keyword>
<keyword evidence="2" id="KW-0067">ATP-binding</keyword>
<evidence type="ECO:0000313" key="6">
    <source>
        <dbReference type="Proteomes" id="UP000076532"/>
    </source>
</evidence>
<feature type="domain" description="ABC transporter" evidence="4">
    <location>
        <begin position="406"/>
        <end position="674"/>
    </location>
</feature>
<dbReference type="PANTHER" id="PTHR24221:SF654">
    <property type="entry name" value="ATP-BINDING CASSETTE SUB-FAMILY B MEMBER 6"/>
    <property type="match status" value="1"/>
</dbReference>
<evidence type="ECO:0000256" key="2">
    <source>
        <dbReference type="ARBA" id="ARBA00022840"/>
    </source>
</evidence>
<dbReference type="PANTHER" id="PTHR24221">
    <property type="entry name" value="ATP-BINDING CASSETTE SUB-FAMILY B"/>
    <property type="match status" value="1"/>
</dbReference>
<dbReference type="GO" id="GO:0016887">
    <property type="term" value="F:ATP hydrolysis activity"/>
    <property type="evidence" value="ECO:0007669"/>
    <property type="project" value="InterPro"/>
</dbReference>
<organism evidence="5 6">
    <name type="scientific">Athelia psychrophila</name>
    <dbReference type="NCBI Taxonomy" id="1759441"/>
    <lineage>
        <taxon>Eukaryota</taxon>
        <taxon>Fungi</taxon>
        <taxon>Dikarya</taxon>
        <taxon>Basidiomycota</taxon>
        <taxon>Agaricomycotina</taxon>
        <taxon>Agaricomycetes</taxon>
        <taxon>Agaricomycetidae</taxon>
        <taxon>Atheliales</taxon>
        <taxon>Atheliaceae</taxon>
        <taxon>Athelia</taxon>
    </lineage>
</organism>
<sequence length="676" mass="74124">MPPDRTHSAWLTSRTLPRQKGVYIMPGGQRALTVRNFQLAYTILHECAYDLLLTLWGLHPIRTTLMMCLNVLRGVLPAFRGYSQAMIIDELQTLVASGTFTWTRVLRLMVVEILRRALESFLETFASNNESIVHNSARFFAEYQQMEQRLRLDIPALADPAVHDLLHESDLFVRSFSGMGGFGLLSPFDVVHVLALLSELISHVWILVALTGGAAHIGALSVSLLSALLPLLLKWLGVANGIPESKTSRQGARTAQRQEKLRGLAYSEVHRPEVIMFGLGPRILRSWASARKAMLRAEHVASLSEVGVPYVLSQINVSDALFALQNIPLVMILQSSSTSLGSLALYRSSIEAVVFTLTNLLTTTRMAFQGIFLMGAFCAAMKIQPRLKPHAEKTVKFQCLPNGVRIEARDICYTYPGNTDPALKNVSFVLEAGQTLAIVGYNGSGKSTLAKILLRILDFESGSLCMNDVDARRFDPDDFHTHCMCVFQGFAKYNSTLRENVGVGNIQRLGSPGAVHRAIGLAGAESVVEGLPDGYKTKLDASGAGFAGLPSFTSHAEGSKVRTPHGLSGGEWQRIAISRAFMRADQPDVGLIVFDEPTSSLDSHAQNKVFDTIEEISRSPSGERSKTVIFITHRLPTARRADKVAMMENGSIIEFGSHQDLLLADGQYAALYRASV</sequence>
<evidence type="ECO:0000256" key="3">
    <source>
        <dbReference type="ARBA" id="ARBA00024363"/>
    </source>
</evidence>
<name>A0A166BWQ5_9AGAM</name>
<dbReference type="InterPro" id="IPR017871">
    <property type="entry name" value="ABC_transporter-like_CS"/>
</dbReference>
<dbReference type="GO" id="GO:0005524">
    <property type="term" value="F:ATP binding"/>
    <property type="evidence" value="ECO:0007669"/>
    <property type="project" value="UniProtKB-KW"/>
</dbReference>
<dbReference type="Pfam" id="PF00005">
    <property type="entry name" value="ABC_tran"/>
    <property type="match status" value="1"/>
</dbReference>
<comment type="similarity">
    <text evidence="3">Belongs to the ABC transporter superfamily. ABCB family. Heavy Metal importer (TC 3.A.1.210) subfamily.</text>
</comment>
<proteinExistence type="inferred from homology"/>
<accession>A0A166BWQ5</accession>
<keyword evidence="1" id="KW-0547">Nucleotide-binding</keyword>
<dbReference type="InterPro" id="IPR027417">
    <property type="entry name" value="P-loop_NTPase"/>
</dbReference>
<gene>
    <name evidence="5" type="ORF">FIBSPDRAFT_798186</name>
</gene>
<dbReference type="Proteomes" id="UP000076532">
    <property type="component" value="Unassembled WGS sequence"/>
</dbReference>
<evidence type="ECO:0000313" key="5">
    <source>
        <dbReference type="EMBL" id="KZP13051.1"/>
    </source>
</evidence>